<reference evidence="9 10" key="1">
    <citation type="submission" date="2016-11" db="EMBL/GenBank/DDBJ databases">
        <authorList>
            <person name="Jaros S."/>
            <person name="Januszkiewicz K."/>
            <person name="Wedrychowicz H."/>
        </authorList>
    </citation>
    <scope>NUCLEOTIDE SEQUENCE [LARGE SCALE GENOMIC DNA]</scope>
    <source>
        <strain evidence="9 10">DSM 19980</strain>
    </source>
</reference>
<feature type="domain" description="Polysaccharide chain length determinant N-terminal" evidence="8">
    <location>
        <begin position="14"/>
        <end position="74"/>
    </location>
</feature>
<evidence type="ECO:0000256" key="3">
    <source>
        <dbReference type="ARBA" id="ARBA00022692"/>
    </source>
</evidence>
<evidence type="ECO:0000313" key="9">
    <source>
        <dbReference type="EMBL" id="SHF81063.1"/>
    </source>
</evidence>
<name>A0A1M5EP42_9GAMM</name>
<dbReference type="RefSeq" id="WP_072825473.1">
    <property type="nucleotide sequence ID" value="NZ_FQUJ01000024.1"/>
</dbReference>
<accession>A0A1M5EP42</accession>
<dbReference type="PANTHER" id="PTHR32309">
    <property type="entry name" value="TYROSINE-PROTEIN KINASE"/>
    <property type="match status" value="1"/>
</dbReference>
<organism evidence="9 10">
    <name type="scientific">Modicisalibacter ilicicola DSM 19980</name>
    <dbReference type="NCBI Taxonomy" id="1121942"/>
    <lineage>
        <taxon>Bacteria</taxon>
        <taxon>Pseudomonadati</taxon>
        <taxon>Pseudomonadota</taxon>
        <taxon>Gammaproteobacteria</taxon>
        <taxon>Oceanospirillales</taxon>
        <taxon>Halomonadaceae</taxon>
        <taxon>Modicisalibacter</taxon>
    </lineage>
</organism>
<evidence type="ECO:0000256" key="7">
    <source>
        <dbReference type="SAM" id="Phobius"/>
    </source>
</evidence>
<dbReference type="GO" id="GO:0005886">
    <property type="term" value="C:plasma membrane"/>
    <property type="evidence" value="ECO:0007669"/>
    <property type="project" value="UniProtKB-SubCell"/>
</dbReference>
<evidence type="ECO:0000256" key="5">
    <source>
        <dbReference type="ARBA" id="ARBA00023136"/>
    </source>
</evidence>
<sequence>MNPQDTPAHRYQDDEISLVDLAKILVKRWKALVVIFLVVVLAALAYALLTPRTYSYTSIYSVAEEEPGEALESPNAMVAKARNLYLGPETRKLLENEALESLPFDVKIDNPEETLLVTLSSEANEADEKIVAELHEGILGRLQEGQQSLVERRKQAMQRQLESAQSALESAQQSESMGAAEVVAGTMERIAELEASFAELREGEISQTAVQSLNATGTSRSLILALGIVLGGMLAVIGAFFLQFVSLVRDSLKDAG</sequence>
<comment type="subcellular location">
    <subcellularLocation>
        <location evidence="1">Cell membrane</location>
        <topology evidence="1">Multi-pass membrane protein</topology>
    </subcellularLocation>
</comment>
<dbReference type="STRING" id="1121942.SAMN02745148_03590"/>
<proteinExistence type="predicted"/>
<dbReference type="InterPro" id="IPR003856">
    <property type="entry name" value="LPS_length_determ_N"/>
</dbReference>
<evidence type="ECO:0000259" key="8">
    <source>
        <dbReference type="Pfam" id="PF02706"/>
    </source>
</evidence>
<keyword evidence="5 7" id="KW-0472">Membrane</keyword>
<feature type="transmembrane region" description="Helical" evidence="7">
    <location>
        <begin position="222"/>
        <end position="245"/>
    </location>
</feature>
<dbReference type="AlphaFoldDB" id="A0A1M5EP42"/>
<keyword evidence="10" id="KW-1185">Reference proteome</keyword>
<evidence type="ECO:0000313" key="10">
    <source>
        <dbReference type="Proteomes" id="UP000184346"/>
    </source>
</evidence>
<keyword evidence="3 7" id="KW-0812">Transmembrane</keyword>
<feature type="coiled-coil region" evidence="6">
    <location>
        <begin position="147"/>
        <end position="174"/>
    </location>
</feature>
<feature type="transmembrane region" description="Helical" evidence="7">
    <location>
        <begin position="29"/>
        <end position="49"/>
    </location>
</feature>
<evidence type="ECO:0000256" key="2">
    <source>
        <dbReference type="ARBA" id="ARBA00022475"/>
    </source>
</evidence>
<evidence type="ECO:0000256" key="6">
    <source>
        <dbReference type="SAM" id="Coils"/>
    </source>
</evidence>
<dbReference type="InterPro" id="IPR050445">
    <property type="entry name" value="Bact_polysacc_biosynth/exp"/>
</dbReference>
<dbReference type="OrthoDB" id="5781423at2"/>
<dbReference type="Pfam" id="PF02706">
    <property type="entry name" value="Wzz"/>
    <property type="match status" value="1"/>
</dbReference>
<dbReference type="PANTHER" id="PTHR32309:SF31">
    <property type="entry name" value="CAPSULAR EXOPOLYSACCHARIDE FAMILY"/>
    <property type="match status" value="1"/>
</dbReference>
<evidence type="ECO:0000256" key="1">
    <source>
        <dbReference type="ARBA" id="ARBA00004651"/>
    </source>
</evidence>
<evidence type="ECO:0000256" key="4">
    <source>
        <dbReference type="ARBA" id="ARBA00022989"/>
    </source>
</evidence>
<protein>
    <submittedName>
        <fullName evidence="9">Chain length determinant protein</fullName>
    </submittedName>
</protein>
<keyword evidence="4 7" id="KW-1133">Transmembrane helix</keyword>
<keyword evidence="6" id="KW-0175">Coiled coil</keyword>
<dbReference type="Proteomes" id="UP000184346">
    <property type="component" value="Unassembled WGS sequence"/>
</dbReference>
<keyword evidence="2" id="KW-1003">Cell membrane</keyword>
<dbReference type="EMBL" id="FQUJ01000024">
    <property type="protein sequence ID" value="SHF81063.1"/>
    <property type="molecule type" value="Genomic_DNA"/>
</dbReference>
<gene>
    <name evidence="9" type="ORF">SAMN02745148_03590</name>
</gene>